<dbReference type="InterPro" id="IPR011330">
    <property type="entry name" value="Glyco_hydro/deAcase_b/a-brl"/>
</dbReference>
<evidence type="ECO:0000313" key="2">
    <source>
        <dbReference type="EMBL" id="TCO11017.1"/>
    </source>
</evidence>
<dbReference type="Gene3D" id="3.20.20.370">
    <property type="entry name" value="Glycoside hydrolase/deacetylase"/>
    <property type="match status" value="1"/>
</dbReference>
<organism evidence="2 3">
    <name type="scientific">Natronoflexus pectinivorans</name>
    <dbReference type="NCBI Taxonomy" id="682526"/>
    <lineage>
        <taxon>Bacteria</taxon>
        <taxon>Pseudomonadati</taxon>
        <taxon>Bacteroidota</taxon>
        <taxon>Bacteroidia</taxon>
        <taxon>Marinilabiliales</taxon>
        <taxon>Marinilabiliaceae</taxon>
        <taxon>Natronoflexus</taxon>
    </lineage>
</organism>
<name>A0A4R2GPK8_9BACT</name>
<evidence type="ECO:0000313" key="3">
    <source>
        <dbReference type="Proteomes" id="UP000295221"/>
    </source>
</evidence>
<dbReference type="CDD" id="cd10931">
    <property type="entry name" value="CE4_u7"/>
    <property type="match status" value="1"/>
</dbReference>
<dbReference type="OrthoDB" id="5573484at2"/>
<dbReference type="RefSeq" id="WP_132431987.1">
    <property type="nucleotide sequence ID" value="NZ_SLWK01000001.1"/>
</dbReference>
<feature type="domain" description="DUF7033" evidence="1">
    <location>
        <begin position="92"/>
        <end position="183"/>
    </location>
</feature>
<keyword evidence="3" id="KW-1185">Reference proteome</keyword>
<dbReference type="GO" id="GO:0005975">
    <property type="term" value="P:carbohydrate metabolic process"/>
    <property type="evidence" value="ECO:0007669"/>
    <property type="project" value="InterPro"/>
</dbReference>
<sequence length="464" mass="54606">MQYSTNIKYVISHLSFHWESNDEVVSKFRFVQSNSVLPNIEEPVIIFPLCDEILETPVSINILEKEIPVLFSDSSKIKSIYSLNKYGQLIFNHDFITSSFYLLSGVAEQTVKRDQFDRFSYEDSLQYRLDCPDIPLVNYYFEAILQGVEAYCRFHSLSFKRKRLFERFGFFLSHDVDRVSFYRPKEVLYKIKQLSGMAPRSFGYGKTIKYLFKGVLKNIFLFSLKDPWWNFDDLIFLEKSLGIKSTWFFLHRDHKNLDSQYELTDKKIVNLIKRLTEAGFEAGLHGSYYSANNRNKIKYQFNLFEKIAGRQPVGNRQHFLRVTGIETFRNQESVGLIYDNTLSFAEHEGFRNGYCYPFKLYDLENDRELDLWEIPLTMMEVSPLNYRKVGLDGLYHSAFKLIEEIERFGGVFSLLWHNCRLMDDEYPGVSEFYPKLLKDIMSKSPQSVTGEQIIDIIQASNVIR</sequence>
<gene>
    <name evidence="2" type="ORF">EV194_101651</name>
</gene>
<proteinExistence type="predicted"/>
<evidence type="ECO:0000259" key="1">
    <source>
        <dbReference type="Pfam" id="PF23019"/>
    </source>
</evidence>
<comment type="caution">
    <text evidence="2">The sequence shown here is derived from an EMBL/GenBank/DDBJ whole genome shotgun (WGS) entry which is preliminary data.</text>
</comment>
<accession>A0A4R2GPK8</accession>
<dbReference type="EMBL" id="SLWK01000001">
    <property type="protein sequence ID" value="TCO11017.1"/>
    <property type="molecule type" value="Genomic_DNA"/>
</dbReference>
<reference evidence="2 3" key="1">
    <citation type="submission" date="2019-03" db="EMBL/GenBank/DDBJ databases">
        <title>Genomic Encyclopedia of Type Strains, Phase IV (KMG-IV): sequencing the most valuable type-strain genomes for metagenomic binning, comparative biology and taxonomic classification.</title>
        <authorList>
            <person name="Goeker M."/>
        </authorList>
    </citation>
    <scope>NUCLEOTIDE SEQUENCE [LARGE SCALE GENOMIC DNA]</scope>
    <source>
        <strain evidence="2 3">DSM 24179</strain>
    </source>
</reference>
<dbReference type="AlphaFoldDB" id="A0A4R2GPK8"/>
<dbReference type="Pfam" id="PF23019">
    <property type="entry name" value="DUF7033"/>
    <property type="match status" value="1"/>
</dbReference>
<dbReference type="SUPFAM" id="SSF88713">
    <property type="entry name" value="Glycoside hydrolase/deacetylase"/>
    <property type="match status" value="1"/>
</dbReference>
<protein>
    <recommendedName>
        <fullName evidence="1">DUF7033 domain-containing protein</fullName>
    </recommendedName>
</protein>
<dbReference type="Proteomes" id="UP000295221">
    <property type="component" value="Unassembled WGS sequence"/>
</dbReference>
<dbReference type="InterPro" id="IPR054297">
    <property type="entry name" value="DUF7033"/>
</dbReference>